<keyword evidence="5" id="KW-0966">Cell projection</keyword>
<keyword evidence="2 4" id="KW-1005">Bacterial flagellum biogenesis</keyword>
<dbReference type="Pfam" id="PF02623">
    <property type="entry name" value="FliW"/>
    <property type="match status" value="1"/>
</dbReference>
<keyword evidence="4" id="KW-0143">Chaperone</keyword>
<name>A0ABY8KDT1_9BACI</name>
<dbReference type="InterPro" id="IPR024046">
    <property type="entry name" value="Flagellar_assmbl_FliW_dom_sf"/>
</dbReference>
<keyword evidence="5" id="KW-0969">Cilium</keyword>
<keyword evidence="3 4" id="KW-0810">Translation regulation</keyword>
<dbReference type="HAMAP" id="MF_01185">
    <property type="entry name" value="FliW"/>
    <property type="match status" value="1"/>
</dbReference>
<dbReference type="NCBIfam" id="NF009793">
    <property type="entry name" value="PRK13285.1-1"/>
    <property type="match status" value="1"/>
</dbReference>
<sequence>MGEIEIAEQDILVFEHGLMGLEEYKKFVLLPLDVDLPLILLQSIECAEISFILAFPYAFKIDYHFDISEEDKKQLQIEKEEDVVAYVIITFKEPFEQSTLNLLAPIVMNNNKKLGKQIVLHDKDYPLRYPIPVLKGRDK</sequence>
<dbReference type="Gene3D" id="2.30.290.10">
    <property type="entry name" value="BH3618-like"/>
    <property type="match status" value="1"/>
</dbReference>
<keyword evidence="1 4" id="KW-0963">Cytoplasm</keyword>
<comment type="subunit">
    <text evidence="4">Interacts with translational regulator CsrA and flagellin(s).</text>
</comment>
<keyword evidence="6" id="KW-1185">Reference proteome</keyword>
<evidence type="ECO:0000313" key="6">
    <source>
        <dbReference type="Proteomes" id="UP001244564"/>
    </source>
</evidence>
<organism evidence="5 6">
    <name type="scientific">Lysinibacillus capsici</name>
    <dbReference type="NCBI Taxonomy" id="2115968"/>
    <lineage>
        <taxon>Bacteria</taxon>
        <taxon>Bacillati</taxon>
        <taxon>Bacillota</taxon>
        <taxon>Bacilli</taxon>
        <taxon>Bacillales</taxon>
        <taxon>Bacillaceae</taxon>
        <taxon>Lysinibacillus</taxon>
    </lineage>
</organism>
<accession>A0ABY8KDT1</accession>
<dbReference type="Proteomes" id="UP001244564">
    <property type="component" value="Chromosome"/>
</dbReference>
<dbReference type="EMBL" id="CP122283">
    <property type="protein sequence ID" value="WGF37658.1"/>
    <property type="molecule type" value="Genomic_DNA"/>
</dbReference>
<dbReference type="SUPFAM" id="SSF141457">
    <property type="entry name" value="BH3618-like"/>
    <property type="match status" value="1"/>
</dbReference>
<proteinExistence type="inferred from homology"/>
<reference evidence="5 6" key="1">
    <citation type="submission" date="2023-04" db="EMBL/GenBank/DDBJ databases">
        <title>Genomic of Lysinibacillus capsici TSBLM.</title>
        <authorList>
            <person name="Hu X.S."/>
            <person name="Yu C.H."/>
        </authorList>
    </citation>
    <scope>NUCLEOTIDE SEQUENCE [LARGE SCALE GENOMIC DNA]</scope>
    <source>
        <strain evidence="5 6">TSBLM</strain>
    </source>
</reference>
<evidence type="ECO:0000313" key="5">
    <source>
        <dbReference type="EMBL" id="WGF37658.1"/>
    </source>
</evidence>
<gene>
    <name evidence="4 5" type="primary">fliW</name>
    <name evidence="5" type="ORF">QBO96_18365</name>
</gene>
<comment type="subcellular location">
    <subcellularLocation>
        <location evidence="4">Cytoplasm</location>
    </subcellularLocation>
</comment>
<protein>
    <recommendedName>
        <fullName evidence="4">Flagellar assembly factor FliW</fullName>
    </recommendedName>
</protein>
<evidence type="ECO:0000256" key="4">
    <source>
        <dbReference type="HAMAP-Rule" id="MF_01185"/>
    </source>
</evidence>
<evidence type="ECO:0000256" key="3">
    <source>
        <dbReference type="ARBA" id="ARBA00022845"/>
    </source>
</evidence>
<evidence type="ECO:0000256" key="2">
    <source>
        <dbReference type="ARBA" id="ARBA00022795"/>
    </source>
</evidence>
<dbReference type="PANTHER" id="PTHR39190">
    <property type="entry name" value="FLAGELLAR ASSEMBLY FACTOR FLIW"/>
    <property type="match status" value="1"/>
</dbReference>
<keyword evidence="5" id="KW-0282">Flagellum</keyword>
<comment type="similarity">
    <text evidence="4">Belongs to the FliW family.</text>
</comment>
<dbReference type="InterPro" id="IPR003775">
    <property type="entry name" value="Flagellar_assembly_factor_FliW"/>
</dbReference>
<dbReference type="PANTHER" id="PTHR39190:SF1">
    <property type="entry name" value="FLAGELLAR ASSEMBLY FACTOR FLIW"/>
    <property type="match status" value="1"/>
</dbReference>
<comment type="function">
    <text evidence="4">Acts as an anti-CsrA protein, binds CsrA and prevents it from repressing translation of its target genes, one of which is flagellin. Binds to flagellin and participates in the assembly of the flagellum.</text>
</comment>
<evidence type="ECO:0000256" key="1">
    <source>
        <dbReference type="ARBA" id="ARBA00022490"/>
    </source>
</evidence>